<reference evidence="5" key="1">
    <citation type="submission" date="2022-08" db="EMBL/GenBank/DDBJ databases">
        <authorList>
            <consortium name="DOE Joint Genome Institute"/>
            <person name="Min B."/>
            <person name="Riley R."/>
            <person name="Sierra-Patev S."/>
            <person name="Naranjo-Ortiz M."/>
            <person name="Looney B."/>
            <person name="Konkel Z."/>
            <person name="Slot J.C."/>
            <person name="Sakamoto Y."/>
            <person name="Steenwyk J.L."/>
            <person name="Rokas A."/>
            <person name="Carro J."/>
            <person name="Camarero S."/>
            <person name="Ferreira P."/>
            <person name="Molpeceres G."/>
            <person name="Ruiz-Duenas F.J."/>
            <person name="Serrano A."/>
            <person name="Henrissat B."/>
            <person name="Drula E."/>
            <person name="Hughes K.W."/>
            <person name="Mata J.L."/>
            <person name="Ishikawa N.K."/>
            <person name="Vargas-Isla R."/>
            <person name="Ushijima S."/>
            <person name="Smith C.A."/>
            <person name="Ahrendt S."/>
            <person name="Andreopoulos W."/>
            <person name="He G."/>
            <person name="Labutti K."/>
            <person name="Lipzen A."/>
            <person name="Ng V."/>
            <person name="Sandor L."/>
            <person name="Barry K."/>
            <person name="Martinez A.T."/>
            <person name="Xiao Y."/>
            <person name="Gibbons J.G."/>
            <person name="Terashima K."/>
            <person name="Hibbett D.S."/>
            <person name="Grigoriev I.V."/>
        </authorList>
    </citation>
    <scope>NUCLEOTIDE SEQUENCE</scope>
    <source>
        <strain evidence="5">Sp2 HRB7682 ss15</strain>
    </source>
</reference>
<dbReference type="InterPro" id="IPR050628">
    <property type="entry name" value="SNF2_RAD54_helicase_TF"/>
</dbReference>
<dbReference type="Pfam" id="PF00176">
    <property type="entry name" value="SNF2-rel_dom"/>
    <property type="match status" value="2"/>
</dbReference>
<dbReference type="GO" id="GO:0005524">
    <property type="term" value="F:ATP binding"/>
    <property type="evidence" value="ECO:0007669"/>
    <property type="project" value="UniProtKB-KW"/>
</dbReference>
<feature type="domain" description="SNF2 N-terminal" evidence="4">
    <location>
        <begin position="1"/>
        <end position="66"/>
    </location>
</feature>
<dbReference type="InterPro" id="IPR038718">
    <property type="entry name" value="SNF2-like_sf"/>
</dbReference>
<keyword evidence="2" id="KW-0378">Hydrolase</keyword>
<dbReference type="Gene3D" id="3.40.50.10810">
    <property type="entry name" value="Tandem AAA-ATPase domain"/>
    <property type="match status" value="2"/>
</dbReference>
<name>A0A9W8ZZL1_9AGAR</name>
<protein>
    <submittedName>
        <fullName evidence="5">SNF2 family N-terminal domain-containing protein</fullName>
    </submittedName>
</protein>
<keyword evidence="3" id="KW-0067">ATP-binding</keyword>
<reference evidence="5" key="2">
    <citation type="journal article" date="2023" name="Proc. Natl. Acad. Sci. U.S.A.">
        <title>A global phylogenomic analysis of the shiitake genus Lentinula.</title>
        <authorList>
            <person name="Sierra-Patev S."/>
            <person name="Min B."/>
            <person name="Naranjo-Ortiz M."/>
            <person name="Looney B."/>
            <person name="Konkel Z."/>
            <person name="Slot J.C."/>
            <person name="Sakamoto Y."/>
            <person name="Steenwyk J.L."/>
            <person name="Rokas A."/>
            <person name="Carro J."/>
            <person name="Camarero S."/>
            <person name="Ferreira P."/>
            <person name="Molpeceres G."/>
            <person name="Ruiz-Duenas F.J."/>
            <person name="Serrano A."/>
            <person name="Henrissat B."/>
            <person name="Drula E."/>
            <person name="Hughes K.W."/>
            <person name="Mata J.L."/>
            <person name="Ishikawa N.K."/>
            <person name="Vargas-Isla R."/>
            <person name="Ushijima S."/>
            <person name="Smith C.A."/>
            <person name="Donoghue J."/>
            <person name="Ahrendt S."/>
            <person name="Andreopoulos W."/>
            <person name="He G."/>
            <person name="LaButti K."/>
            <person name="Lipzen A."/>
            <person name="Ng V."/>
            <person name="Riley R."/>
            <person name="Sandor L."/>
            <person name="Barry K."/>
            <person name="Martinez A.T."/>
            <person name="Xiao Y."/>
            <person name="Gibbons J.G."/>
            <person name="Terashima K."/>
            <person name="Grigoriev I.V."/>
            <person name="Hibbett D."/>
        </authorList>
    </citation>
    <scope>NUCLEOTIDE SEQUENCE</scope>
    <source>
        <strain evidence="5">Sp2 HRB7682 ss15</strain>
    </source>
</reference>
<comment type="caution">
    <text evidence="5">The sequence shown here is derived from an EMBL/GenBank/DDBJ whole genome shotgun (WGS) entry which is preliminary data.</text>
</comment>
<evidence type="ECO:0000259" key="4">
    <source>
        <dbReference type="Pfam" id="PF00176"/>
    </source>
</evidence>
<gene>
    <name evidence="5" type="ORF">C8J55DRAFT_564044</name>
</gene>
<dbReference type="GO" id="GO:0008094">
    <property type="term" value="F:ATP-dependent activity, acting on DNA"/>
    <property type="evidence" value="ECO:0007669"/>
    <property type="project" value="TreeGrafter"/>
</dbReference>
<feature type="domain" description="SNF2 N-terminal" evidence="4">
    <location>
        <begin position="71"/>
        <end position="189"/>
    </location>
</feature>
<evidence type="ECO:0000256" key="1">
    <source>
        <dbReference type="ARBA" id="ARBA00022741"/>
    </source>
</evidence>
<organism evidence="5 6">
    <name type="scientific">Lentinula lateritia</name>
    <dbReference type="NCBI Taxonomy" id="40482"/>
    <lineage>
        <taxon>Eukaryota</taxon>
        <taxon>Fungi</taxon>
        <taxon>Dikarya</taxon>
        <taxon>Basidiomycota</taxon>
        <taxon>Agaricomycotina</taxon>
        <taxon>Agaricomycetes</taxon>
        <taxon>Agaricomycetidae</taxon>
        <taxon>Agaricales</taxon>
        <taxon>Marasmiineae</taxon>
        <taxon>Omphalotaceae</taxon>
        <taxon>Lentinula</taxon>
    </lineage>
</organism>
<dbReference type="InterPro" id="IPR000330">
    <property type="entry name" value="SNF2_N"/>
</dbReference>
<dbReference type="AlphaFoldDB" id="A0A9W8ZZL1"/>
<evidence type="ECO:0000256" key="2">
    <source>
        <dbReference type="ARBA" id="ARBA00022801"/>
    </source>
</evidence>
<keyword evidence="1" id="KW-0547">Nucleotide-binding</keyword>
<proteinExistence type="predicted"/>
<dbReference type="GO" id="GO:0004386">
    <property type="term" value="F:helicase activity"/>
    <property type="evidence" value="ECO:0007669"/>
    <property type="project" value="UniProtKB-KW"/>
</dbReference>
<dbReference type="GO" id="GO:0005634">
    <property type="term" value="C:nucleus"/>
    <property type="evidence" value="ECO:0007669"/>
    <property type="project" value="TreeGrafter"/>
</dbReference>
<dbReference type="Proteomes" id="UP001150238">
    <property type="component" value="Unassembled WGS sequence"/>
</dbReference>
<sequence>MGLGKTIQTLVRIYDDKLRALTAGENLSPTLIVGPKSILVQWDEEIQRFFLPDKKPSCIIYHGPNRDVKHNEAHEIRNVSTKKAQAAFAVNAEHRWCLTGTPVQNRISDLFSLFHFLRIKNFSNAQWFRSNIEYPVTKNDKKDAAQANRLLKLALSHIMLRRLKTDYVNGLPILVLPELKIQVRHCDLSTPE</sequence>
<dbReference type="PANTHER" id="PTHR45626">
    <property type="entry name" value="TRANSCRIPTION TERMINATION FACTOR 2-RELATED"/>
    <property type="match status" value="1"/>
</dbReference>
<dbReference type="EMBL" id="JANVFS010000031">
    <property type="protein sequence ID" value="KAJ4470715.1"/>
    <property type="molecule type" value="Genomic_DNA"/>
</dbReference>
<evidence type="ECO:0000313" key="5">
    <source>
        <dbReference type="EMBL" id="KAJ4470715.1"/>
    </source>
</evidence>
<dbReference type="GO" id="GO:0016787">
    <property type="term" value="F:hydrolase activity"/>
    <property type="evidence" value="ECO:0007669"/>
    <property type="project" value="UniProtKB-KW"/>
</dbReference>
<accession>A0A9W8ZZL1</accession>
<dbReference type="GO" id="GO:0006281">
    <property type="term" value="P:DNA repair"/>
    <property type="evidence" value="ECO:0007669"/>
    <property type="project" value="TreeGrafter"/>
</dbReference>
<dbReference type="InterPro" id="IPR027417">
    <property type="entry name" value="P-loop_NTPase"/>
</dbReference>
<dbReference type="SUPFAM" id="SSF52540">
    <property type="entry name" value="P-loop containing nucleoside triphosphate hydrolases"/>
    <property type="match status" value="1"/>
</dbReference>
<evidence type="ECO:0000313" key="6">
    <source>
        <dbReference type="Proteomes" id="UP001150238"/>
    </source>
</evidence>
<evidence type="ECO:0000256" key="3">
    <source>
        <dbReference type="ARBA" id="ARBA00022840"/>
    </source>
</evidence>